<dbReference type="Proteomes" id="UP000663832">
    <property type="component" value="Unassembled WGS sequence"/>
</dbReference>
<gene>
    <name evidence="1" type="ORF">BJG266_LOCUS18447</name>
    <name evidence="2" type="ORF">QVE165_LOCUS29004</name>
    <name evidence="3" type="ORF">QVE165_LOCUS32069</name>
</gene>
<sequence length="222" mass="25503">MTGLSGYESPVYPPFRVDISPFFYHKRIVDPSVPITTTNIQTALETNETKGKKVLFENTVKLSIALFLVSAENESTHPVRSNIDDIDQRIGWYMKAKVQWNFFRTIIHENIELICGPAITILPQLFCLPQIIISNVIICRDFSPVAIRCPFIISFLISFAPQMFSFLIYVRSSTVYSAHFYLTSIGKKVTSYWKLCHRRTKEQLNHSETSPYVLSNALQLQE</sequence>
<dbReference type="EMBL" id="CAJNOM010000230">
    <property type="protein sequence ID" value="CAF1260183.1"/>
    <property type="molecule type" value="Genomic_DNA"/>
</dbReference>
<protein>
    <submittedName>
        <fullName evidence="2">Uncharacterized protein</fullName>
    </submittedName>
</protein>
<reference evidence="2" key="1">
    <citation type="submission" date="2021-02" db="EMBL/GenBank/DDBJ databases">
        <authorList>
            <person name="Nowell W R."/>
        </authorList>
    </citation>
    <scope>NUCLEOTIDE SEQUENCE</scope>
</reference>
<evidence type="ECO:0000313" key="4">
    <source>
        <dbReference type="Proteomes" id="UP000663832"/>
    </source>
</evidence>
<evidence type="ECO:0000313" key="2">
    <source>
        <dbReference type="EMBL" id="CAF1260183.1"/>
    </source>
</evidence>
<dbReference type="EMBL" id="CAJNOM010000281">
    <property type="protein sequence ID" value="CAF1316125.1"/>
    <property type="molecule type" value="Genomic_DNA"/>
</dbReference>
<accession>A0A815AIZ4</accession>
<proteinExistence type="predicted"/>
<evidence type="ECO:0000313" key="1">
    <source>
        <dbReference type="EMBL" id="CAF1048002.1"/>
    </source>
</evidence>
<dbReference type="Proteomes" id="UP000663877">
    <property type="component" value="Unassembled WGS sequence"/>
</dbReference>
<organism evidence="2 4">
    <name type="scientific">Adineta steineri</name>
    <dbReference type="NCBI Taxonomy" id="433720"/>
    <lineage>
        <taxon>Eukaryota</taxon>
        <taxon>Metazoa</taxon>
        <taxon>Spiralia</taxon>
        <taxon>Gnathifera</taxon>
        <taxon>Rotifera</taxon>
        <taxon>Eurotatoria</taxon>
        <taxon>Bdelloidea</taxon>
        <taxon>Adinetida</taxon>
        <taxon>Adinetidae</taxon>
        <taxon>Adineta</taxon>
    </lineage>
</organism>
<dbReference type="EMBL" id="CAJNOI010000094">
    <property type="protein sequence ID" value="CAF1048002.1"/>
    <property type="molecule type" value="Genomic_DNA"/>
</dbReference>
<comment type="caution">
    <text evidence="2">The sequence shown here is derived from an EMBL/GenBank/DDBJ whole genome shotgun (WGS) entry which is preliminary data.</text>
</comment>
<evidence type="ECO:0000313" key="3">
    <source>
        <dbReference type="EMBL" id="CAF1316125.1"/>
    </source>
</evidence>
<dbReference type="AlphaFoldDB" id="A0A815AIZ4"/>
<keyword evidence="4" id="KW-1185">Reference proteome</keyword>
<name>A0A815AIZ4_9BILA</name>